<evidence type="ECO:0000256" key="1">
    <source>
        <dbReference type="ARBA" id="ARBA00004141"/>
    </source>
</evidence>
<evidence type="ECO:0000256" key="3">
    <source>
        <dbReference type="ARBA" id="ARBA00022692"/>
    </source>
</evidence>
<dbReference type="AlphaFoldDB" id="A0A0M3JN76"/>
<keyword evidence="2" id="KW-0813">Transport</keyword>
<keyword evidence="3" id="KW-0812">Transmembrane</keyword>
<evidence type="ECO:0000256" key="2">
    <source>
        <dbReference type="ARBA" id="ARBA00022597"/>
    </source>
</evidence>
<dbReference type="PANTHER" id="PTHR10231">
    <property type="entry name" value="NUCLEOTIDE-SUGAR TRANSMEMBRANE TRANSPORTER"/>
    <property type="match status" value="1"/>
</dbReference>
<dbReference type="WBParaSite" id="ASIM_0000911601-mRNA-1">
    <property type="protein sequence ID" value="ASIM_0000911601-mRNA-1"/>
    <property type="gene ID" value="ASIM_0000911601"/>
</dbReference>
<sequence>LQMKLEVQRDATRQSGRNLRLGILIWLTLQNSVHTLLLRYSRARNVDKMFLSSSAVFFTEIMKLVTCMLVEIREKQGVLNMLRFVNAQVFGNPWDTMKVCVPAMIYTVQNNLFYLAASNLEAATFMVNMFHRLLDRCCLRIASFTCFIQLS</sequence>
<keyword evidence="5" id="KW-0472">Membrane</keyword>
<accession>A0A0M3JN76</accession>
<comment type="subcellular location">
    <subcellularLocation>
        <location evidence="1">Membrane</location>
        <topology evidence="1">Multi-pass membrane protein</topology>
    </subcellularLocation>
</comment>
<dbReference type="GO" id="GO:0000139">
    <property type="term" value="C:Golgi membrane"/>
    <property type="evidence" value="ECO:0007669"/>
    <property type="project" value="InterPro"/>
</dbReference>
<reference evidence="6" key="1">
    <citation type="submission" date="2017-02" db="UniProtKB">
        <authorList>
            <consortium name="WormBaseParasite"/>
        </authorList>
    </citation>
    <scope>IDENTIFICATION</scope>
</reference>
<organism evidence="6">
    <name type="scientific">Anisakis simplex</name>
    <name type="common">Herring worm</name>
    <dbReference type="NCBI Taxonomy" id="6269"/>
    <lineage>
        <taxon>Eukaryota</taxon>
        <taxon>Metazoa</taxon>
        <taxon>Ecdysozoa</taxon>
        <taxon>Nematoda</taxon>
        <taxon>Chromadorea</taxon>
        <taxon>Rhabditida</taxon>
        <taxon>Spirurina</taxon>
        <taxon>Ascaridomorpha</taxon>
        <taxon>Ascaridoidea</taxon>
        <taxon>Anisakidae</taxon>
        <taxon>Anisakis</taxon>
        <taxon>Anisakis simplex complex</taxon>
    </lineage>
</organism>
<evidence type="ECO:0000256" key="4">
    <source>
        <dbReference type="ARBA" id="ARBA00022989"/>
    </source>
</evidence>
<dbReference type="InterPro" id="IPR007271">
    <property type="entry name" value="Nuc_sug_transpt"/>
</dbReference>
<keyword evidence="2" id="KW-0762">Sugar transport</keyword>
<dbReference type="Pfam" id="PF04142">
    <property type="entry name" value="Nuc_sug_transp"/>
    <property type="match status" value="1"/>
</dbReference>
<protein>
    <submittedName>
        <fullName evidence="6">Odorant receptor</fullName>
    </submittedName>
</protein>
<name>A0A0M3JN76_ANISI</name>
<proteinExistence type="predicted"/>
<dbReference type="GO" id="GO:0015165">
    <property type="term" value="F:pyrimidine nucleotide-sugar transmembrane transporter activity"/>
    <property type="evidence" value="ECO:0007669"/>
    <property type="project" value="InterPro"/>
</dbReference>
<evidence type="ECO:0000313" key="6">
    <source>
        <dbReference type="WBParaSite" id="ASIM_0000911601-mRNA-1"/>
    </source>
</evidence>
<evidence type="ECO:0000256" key="5">
    <source>
        <dbReference type="ARBA" id="ARBA00023136"/>
    </source>
</evidence>
<keyword evidence="4" id="KW-1133">Transmembrane helix</keyword>